<dbReference type="GO" id="GO:0003677">
    <property type="term" value="F:DNA binding"/>
    <property type="evidence" value="ECO:0007669"/>
    <property type="project" value="UniProtKB-UniRule"/>
</dbReference>
<gene>
    <name evidence="9" type="ORF">DES49_0777</name>
</gene>
<evidence type="ECO:0000256" key="6">
    <source>
        <dbReference type="HAMAP-Rule" id="MF_00693"/>
    </source>
</evidence>
<dbReference type="InterPro" id="IPR017856">
    <property type="entry name" value="Integrase-like_N"/>
</dbReference>
<sequence>MAGHSKWSNIKHRKAAQDAKKGKIFTKLIRELFVAAREGGGEPEDNPRLRTAVDKALFNNMKKDTIERAIERGAGNAGDEDYEELVYEGYGPGGMAVYVEAMTDNKNRTVSDVRHAFSKFGGNLGTDGSVAFLFNRQGTLSFSADHDEDTIMEAALEHGAEDVRVNEDGTKDVITTPENYMDVKDGMKQAGLEPEQADISMVPVTTVAMDDEVAETNLKLLEWLEDLDDVQNVYTNADFSDEALERFGYA</sequence>
<proteinExistence type="inferred from homology"/>
<keyword evidence="2 6" id="KW-0963">Cytoplasm</keyword>
<evidence type="ECO:0000256" key="2">
    <source>
        <dbReference type="ARBA" id="ARBA00022490"/>
    </source>
</evidence>
<evidence type="ECO:0000313" key="10">
    <source>
        <dbReference type="Proteomes" id="UP000295830"/>
    </source>
</evidence>
<evidence type="ECO:0000256" key="1">
    <source>
        <dbReference type="ARBA" id="ARBA00008724"/>
    </source>
</evidence>
<dbReference type="SUPFAM" id="SSF75625">
    <property type="entry name" value="YebC-like"/>
    <property type="match status" value="1"/>
</dbReference>
<dbReference type="HAMAP" id="MF_00693">
    <property type="entry name" value="Transcrip_reg_TACO1"/>
    <property type="match status" value="1"/>
</dbReference>
<dbReference type="Gene3D" id="1.10.10.200">
    <property type="match status" value="1"/>
</dbReference>
<evidence type="ECO:0000313" key="9">
    <source>
        <dbReference type="EMBL" id="TDT42973.1"/>
    </source>
</evidence>
<evidence type="ECO:0000256" key="4">
    <source>
        <dbReference type="ARBA" id="ARBA00023125"/>
    </source>
</evidence>
<feature type="domain" description="TACO1/YebC-like second and third" evidence="7">
    <location>
        <begin position="82"/>
        <end position="237"/>
    </location>
</feature>
<organism evidence="9 10">
    <name type="scientific">Halospina denitrificans</name>
    <dbReference type="NCBI Taxonomy" id="332522"/>
    <lineage>
        <taxon>Bacteria</taxon>
        <taxon>Pseudomonadati</taxon>
        <taxon>Pseudomonadota</taxon>
        <taxon>Gammaproteobacteria</taxon>
        <taxon>Halospina</taxon>
    </lineage>
</organism>
<dbReference type="RefSeq" id="WP_133735079.1">
    <property type="nucleotide sequence ID" value="NZ_SOAX01000002.1"/>
</dbReference>
<accession>A0A4R7JZH7</accession>
<comment type="similarity">
    <text evidence="1 6">Belongs to the TACO1 family.</text>
</comment>
<comment type="caution">
    <text evidence="9">The sequence shown here is derived from an EMBL/GenBank/DDBJ whole genome shotgun (WGS) entry which is preliminary data.</text>
</comment>
<dbReference type="FunFam" id="1.10.10.200:FF:000001">
    <property type="entry name" value="Probable transcriptional regulatory protein YebC"/>
    <property type="match status" value="1"/>
</dbReference>
<evidence type="ECO:0000259" key="8">
    <source>
        <dbReference type="Pfam" id="PF20772"/>
    </source>
</evidence>
<dbReference type="AlphaFoldDB" id="A0A4R7JZH7"/>
<dbReference type="FunFam" id="3.30.70.980:FF:000002">
    <property type="entry name" value="Probable transcriptional regulatory protein YebC"/>
    <property type="match status" value="1"/>
</dbReference>
<reference evidence="9 10" key="1">
    <citation type="submission" date="2019-03" db="EMBL/GenBank/DDBJ databases">
        <title>Genomic Encyclopedia of Type Strains, Phase IV (KMG-IV): sequencing the most valuable type-strain genomes for metagenomic binning, comparative biology and taxonomic classification.</title>
        <authorList>
            <person name="Goeker M."/>
        </authorList>
    </citation>
    <scope>NUCLEOTIDE SEQUENCE [LARGE SCALE GENOMIC DNA]</scope>
    <source>
        <strain evidence="9 10">DSM 15505</strain>
    </source>
</reference>
<dbReference type="Proteomes" id="UP000295830">
    <property type="component" value="Unassembled WGS sequence"/>
</dbReference>
<dbReference type="OrthoDB" id="9781053at2"/>
<dbReference type="PANTHER" id="PTHR12532">
    <property type="entry name" value="TRANSLATIONAL ACTIVATOR OF CYTOCHROME C OXIDASE 1"/>
    <property type="match status" value="1"/>
</dbReference>
<evidence type="ECO:0000256" key="3">
    <source>
        <dbReference type="ARBA" id="ARBA00023015"/>
    </source>
</evidence>
<keyword evidence="5 6" id="KW-0804">Transcription</keyword>
<keyword evidence="10" id="KW-1185">Reference proteome</keyword>
<dbReference type="EMBL" id="SOAX01000002">
    <property type="protein sequence ID" value="TDT42973.1"/>
    <property type="molecule type" value="Genomic_DNA"/>
</dbReference>
<dbReference type="InterPro" id="IPR026564">
    <property type="entry name" value="Transcrip_reg_TACO1-like_dom3"/>
</dbReference>
<dbReference type="PANTHER" id="PTHR12532:SF6">
    <property type="entry name" value="TRANSCRIPTIONAL REGULATORY PROTEIN YEBC-RELATED"/>
    <property type="match status" value="1"/>
</dbReference>
<evidence type="ECO:0000259" key="7">
    <source>
        <dbReference type="Pfam" id="PF01709"/>
    </source>
</evidence>
<dbReference type="NCBIfam" id="NF001030">
    <property type="entry name" value="PRK00110.1"/>
    <property type="match status" value="1"/>
</dbReference>
<dbReference type="NCBIfam" id="TIGR01033">
    <property type="entry name" value="YebC/PmpR family DNA-binding transcriptional regulator"/>
    <property type="match status" value="1"/>
</dbReference>
<dbReference type="GO" id="GO:0006355">
    <property type="term" value="P:regulation of DNA-templated transcription"/>
    <property type="evidence" value="ECO:0007669"/>
    <property type="project" value="UniProtKB-UniRule"/>
</dbReference>
<dbReference type="GO" id="GO:0005829">
    <property type="term" value="C:cytosol"/>
    <property type="evidence" value="ECO:0007669"/>
    <property type="project" value="TreeGrafter"/>
</dbReference>
<name>A0A4R7JZH7_9GAMM</name>
<dbReference type="Pfam" id="PF20772">
    <property type="entry name" value="TACO1_YebC_N"/>
    <property type="match status" value="1"/>
</dbReference>
<dbReference type="InterPro" id="IPR002876">
    <property type="entry name" value="Transcrip_reg_TACO1-like"/>
</dbReference>
<dbReference type="Gene3D" id="3.30.70.980">
    <property type="match status" value="2"/>
</dbReference>
<keyword evidence="3 6" id="KW-0805">Transcription regulation</keyword>
<protein>
    <recommendedName>
        <fullName evidence="6">Probable transcriptional regulatory protein DES49_0777</fullName>
    </recommendedName>
</protein>
<feature type="domain" description="TACO1/YebC-like N-terminal" evidence="8">
    <location>
        <begin position="5"/>
        <end position="76"/>
    </location>
</feature>
<dbReference type="InterPro" id="IPR049083">
    <property type="entry name" value="TACO1_YebC_N"/>
</dbReference>
<dbReference type="Pfam" id="PF01709">
    <property type="entry name" value="Transcrip_reg"/>
    <property type="match status" value="1"/>
</dbReference>
<dbReference type="InterPro" id="IPR029072">
    <property type="entry name" value="YebC-like"/>
</dbReference>
<dbReference type="NCBIfam" id="NF009044">
    <property type="entry name" value="PRK12378.1"/>
    <property type="match status" value="1"/>
</dbReference>
<keyword evidence="4 6" id="KW-0238">DNA-binding</keyword>
<dbReference type="InterPro" id="IPR048300">
    <property type="entry name" value="TACO1_YebC-like_2nd/3rd_dom"/>
</dbReference>
<comment type="subcellular location">
    <subcellularLocation>
        <location evidence="6">Cytoplasm</location>
    </subcellularLocation>
</comment>
<evidence type="ECO:0000256" key="5">
    <source>
        <dbReference type="ARBA" id="ARBA00023163"/>
    </source>
</evidence>